<reference evidence="4 5" key="1">
    <citation type="submission" date="2018-01" db="EMBL/GenBank/DDBJ databases">
        <title>Genomic Encyclopedia of Type Strains, Phase III (KMG-III): the genomes of soil and plant-associated and newly described type strains.</title>
        <authorList>
            <person name="Whitman W."/>
        </authorList>
    </citation>
    <scope>NUCLEOTIDE SEQUENCE [LARGE SCALE GENOMIC DNA]</scope>
    <source>
        <strain evidence="4 5">1131</strain>
    </source>
</reference>
<evidence type="ECO:0000313" key="4">
    <source>
        <dbReference type="EMBL" id="POR48905.1"/>
    </source>
</evidence>
<dbReference type="PANTHER" id="PTHR11748">
    <property type="entry name" value="D-LACTATE DEHYDROGENASE"/>
    <property type="match status" value="1"/>
</dbReference>
<keyword evidence="1" id="KW-0285">Flavoprotein</keyword>
<dbReference type="SUPFAM" id="SSF56176">
    <property type="entry name" value="FAD-binding/transporter-associated domain-like"/>
    <property type="match status" value="1"/>
</dbReference>
<keyword evidence="2" id="KW-0274">FAD</keyword>
<dbReference type="InterPro" id="IPR006094">
    <property type="entry name" value="Oxid_FAD_bind_N"/>
</dbReference>
<dbReference type="Proteomes" id="UP000236919">
    <property type="component" value="Unassembled WGS sequence"/>
</dbReference>
<evidence type="ECO:0000313" key="5">
    <source>
        <dbReference type="Proteomes" id="UP000236919"/>
    </source>
</evidence>
<name>A0A2S4M2P1_9HYPH</name>
<dbReference type="Gene3D" id="3.30.465.10">
    <property type="match status" value="1"/>
</dbReference>
<dbReference type="GO" id="GO:1903457">
    <property type="term" value="P:lactate catabolic process"/>
    <property type="evidence" value="ECO:0007669"/>
    <property type="project" value="TreeGrafter"/>
</dbReference>
<dbReference type="EMBL" id="PQFZ01000013">
    <property type="protein sequence ID" value="POR48905.1"/>
    <property type="molecule type" value="Genomic_DNA"/>
</dbReference>
<dbReference type="InterPro" id="IPR036318">
    <property type="entry name" value="FAD-bd_PCMH-like_sf"/>
</dbReference>
<dbReference type="PANTHER" id="PTHR11748:SF119">
    <property type="entry name" value="D-2-HYDROXYGLUTARATE DEHYDROGENASE"/>
    <property type="match status" value="1"/>
</dbReference>
<dbReference type="InterPro" id="IPR016164">
    <property type="entry name" value="FAD-linked_Oxase-like_C"/>
</dbReference>
<dbReference type="PROSITE" id="PS51387">
    <property type="entry name" value="FAD_PCMH"/>
    <property type="match status" value="1"/>
</dbReference>
<evidence type="ECO:0000259" key="3">
    <source>
        <dbReference type="PROSITE" id="PS51387"/>
    </source>
</evidence>
<organism evidence="4 5">
    <name type="scientific">Bosea psychrotolerans</name>
    <dbReference type="NCBI Taxonomy" id="1871628"/>
    <lineage>
        <taxon>Bacteria</taxon>
        <taxon>Pseudomonadati</taxon>
        <taxon>Pseudomonadota</taxon>
        <taxon>Alphaproteobacteria</taxon>
        <taxon>Hyphomicrobiales</taxon>
        <taxon>Boseaceae</taxon>
        <taxon>Bosea</taxon>
    </lineage>
</organism>
<dbReference type="SUPFAM" id="SSF55103">
    <property type="entry name" value="FAD-linked oxidases, C-terminal domain"/>
    <property type="match status" value="1"/>
</dbReference>
<protein>
    <submittedName>
        <fullName evidence="4">FAD/FMN-containing dehydrogenase</fullName>
    </submittedName>
</protein>
<dbReference type="AlphaFoldDB" id="A0A2S4M2P1"/>
<dbReference type="Pfam" id="PF01565">
    <property type="entry name" value="FAD_binding_4"/>
    <property type="match status" value="1"/>
</dbReference>
<comment type="caution">
    <text evidence="4">The sequence shown here is derived from an EMBL/GenBank/DDBJ whole genome shotgun (WGS) entry which is preliminary data.</text>
</comment>
<dbReference type="GO" id="GO:0071949">
    <property type="term" value="F:FAD binding"/>
    <property type="evidence" value="ECO:0007669"/>
    <property type="project" value="InterPro"/>
</dbReference>
<keyword evidence="5" id="KW-1185">Reference proteome</keyword>
<sequence length="473" mass="51531">MTSTAMISPALAALRAELADLTIYQDAPSLRMHSRDFFWFSPVLKPDLEGKQAELIILPSDKAEVARIASACARHRVPLTVRGGGTGNYGQAVPLEGGVVMNLTRLNRVVSTTLGAGRFEAGANLLDIDKALAPLGQELRMYPSTRAQATLGGFVAGGAAGAGSCTWGQIDNLGAVIALEVMTVEPEPRLIELRGKEILKVMHAYGVNGIITEVEVPLAPAHAWAERIATFDSLKAAAAFGQAFTECDGIAKKLVSIHAPAIAPYLKRLGPYLGENKAFAILMVSEPQGDELDRLIVEMGGTVTFARGAQAARAAAFGEHREKGAPGPLYEYTWNHTTLHALKLDPTITYLQLRFPPGRNLKLLDWAEAQFRDDVIFHIEFQRRQGKVYHSSLPLVRFSTAERLYEIMRQAEEAGIQASNPHTWVLNNAGWKRTDAPQPEFKRLADPYGLMNPGKLLDWEAKTTEAKTSEAAE</sequence>
<proteinExistence type="predicted"/>
<dbReference type="InterPro" id="IPR016166">
    <property type="entry name" value="FAD-bd_PCMH"/>
</dbReference>
<evidence type="ECO:0000256" key="1">
    <source>
        <dbReference type="ARBA" id="ARBA00022630"/>
    </source>
</evidence>
<dbReference type="GO" id="GO:0004458">
    <property type="term" value="F:D-lactate dehydrogenase (cytochrome) activity"/>
    <property type="evidence" value="ECO:0007669"/>
    <property type="project" value="TreeGrafter"/>
</dbReference>
<feature type="domain" description="FAD-binding PCMH-type" evidence="3">
    <location>
        <begin position="48"/>
        <end position="221"/>
    </location>
</feature>
<dbReference type="GO" id="GO:0008720">
    <property type="term" value="F:D-lactate dehydrogenase (NAD+) activity"/>
    <property type="evidence" value="ECO:0007669"/>
    <property type="project" value="TreeGrafter"/>
</dbReference>
<accession>A0A2S4M2P1</accession>
<dbReference type="InterPro" id="IPR016169">
    <property type="entry name" value="FAD-bd_PCMH_sub2"/>
</dbReference>
<gene>
    <name evidence="4" type="ORF">CYD53_11336</name>
</gene>
<evidence type="ECO:0000256" key="2">
    <source>
        <dbReference type="ARBA" id="ARBA00022827"/>
    </source>
</evidence>
<dbReference type="RefSeq" id="WP_245928346.1">
    <property type="nucleotide sequence ID" value="NZ_PQFZ01000013.1"/>
</dbReference>